<feature type="region of interest" description="Disordered" evidence="1">
    <location>
        <begin position="1"/>
        <end position="33"/>
    </location>
</feature>
<name>A0A820BEK6_9BILA</name>
<protein>
    <submittedName>
        <fullName evidence="2">Uncharacterized protein</fullName>
    </submittedName>
</protein>
<evidence type="ECO:0000313" key="2">
    <source>
        <dbReference type="EMBL" id="CAF4206034.1"/>
    </source>
</evidence>
<proteinExistence type="predicted"/>
<sequence>KSLRRNMRNQFQANLNNNSTSNSNYEANEKRAL</sequence>
<feature type="non-terminal residue" evidence="2">
    <location>
        <position position="1"/>
    </location>
</feature>
<accession>A0A820BEK6</accession>
<organism evidence="2 3">
    <name type="scientific">Rotaria sordida</name>
    <dbReference type="NCBI Taxonomy" id="392033"/>
    <lineage>
        <taxon>Eukaryota</taxon>
        <taxon>Metazoa</taxon>
        <taxon>Spiralia</taxon>
        <taxon>Gnathifera</taxon>
        <taxon>Rotifera</taxon>
        <taxon>Eurotatoria</taxon>
        <taxon>Bdelloidea</taxon>
        <taxon>Philodinida</taxon>
        <taxon>Philodinidae</taxon>
        <taxon>Rotaria</taxon>
    </lineage>
</organism>
<dbReference type="EMBL" id="CAJOBE010016975">
    <property type="protein sequence ID" value="CAF4206034.1"/>
    <property type="molecule type" value="Genomic_DNA"/>
</dbReference>
<comment type="caution">
    <text evidence="2">The sequence shown here is derived from an EMBL/GenBank/DDBJ whole genome shotgun (WGS) entry which is preliminary data.</text>
</comment>
<dbReference type="Proteomes" id="UP000663874">
    <property type="component" value="Unassembled WGS sequence"/>
</dbReference>
<evidence type="ECO:0000313" key="3">
    <source>
        <dbReference type="Proteomes" id="UP000663874"/>
    </source>
</evidence>
<evidence type="ECO:0000256" key="1">
    <source>
        <dbReference type="SAM" id="MobiDB-lite"/>
    </source>
</evidence>
<gene>
    <name evidence="2" type="ORF">FNK824_LOCUS36510</name>
</gene>
<reference evidence="2" key="1">
    <citation type="submission" date="2021-02" db="EMBL/GenBank/DDBJ databases">
        <authorList>
            <person name="Nowell W R."/>
        </authorList>
    </citation>
    <scope>NUCLEOTIDE SEQUENCE</scope>
</reference>
<dbReference type="AlphaFoldDB" id="A0A820BEK6"/>
<feature type="compositionally biased region" description="Low complexity" evidence="1">
    <location>
        <begin position="14"/>
        <end position="24"/>
    </location>
</feature>